<evidence type="ECO:0000256" key="2">
    <source>
        <dbReference type="SAM" id="Phobius"/>
    </source>
</evidence>
<proteinExistence type="predicted"/>
<organism evidence="3 4">
    <name type="scientific">Moorena producens PAL-8-15-08-1</name>
    <dbReference type="NCBI Taxonomy" id="1458985"/>
    <lineage>
        <taxon>Bacteria</taxon>
        <taxon>Bacillati</taxon>
        <taxon>Cyanobacteriota</taxon>
        <taxon>Cyanophyceae</taxon>
        <taxon>Coleofasciculales</taxon>
        <taxon>Coleofasciculaceae</taxon>
        <taxon>Moorena</taxon>
    </lineage>
</organism>
<dbReference type="OrthoDB" id="514207at2"/>
<keyword evidence="2" id="KW-1133">Transmembrane helix</keyword>
<feature type="region of interest" description="Disordered" evidence="1">
    <location>
        <begin position="426"/>
        <end position="452"/>
    </location>
</feature>
<gene>
    <name evidence="3" type="ORF">BJP34_31730</name>
</gene>
<dbReference type="RefSeq" id="WP_070395786.1">
    <property type="nucleotide sequence ID" value="NZ_CP017599.1"/>
</dbReference>
<feature type="transmembrane region" description="Helical" evidence="2">
    <location>
        <begin position="480"/>
        <end position="505"/>
    </location>
</feature>
<reference evidence="4" key="1">
    <citation type="submission" date="2016-10" db="EMBL/GenBank/DDBJ databases">
        <title>Comparative genomics uncovers the prolific and rare metabolic potential of the cyanobacterial genus Moorea.</title>
        <authorList>
            <person name="Leao T."/>
            <person name="Castelao G."/>
            <person name="Korobeynikov A."/>
            <person name="Monroe E.A."/>
            <person name="Podell S."/>
            <person name="Glukhov E."/>
            <person name="Allen E."/>
            <person name="Gerwick W.H."/>
            <person name="Gerwick L."/>
        </authorList>
    </citation>
    <scope>NUCLEOTIDE SEQUENCE [LARGE SCALE GENOMIC DNA]</scope>
    <source>
        <strain evidence="4">PAL-8-15-08-1</strain>
    </source>
</reference>
<evidence type="ECO:0000313" key="3">
    <source>
        <dbReference type="EMBL" id="AOX03406.1"/>
    </source>
</evidence>
<feature type="compositionally biased region" description="Gly residues" evidence="1">
    <location>
        <begin position="441"/>
        <end position="452"/>
    </location>
</feature>
<name>A0A1D8U140_9CYAN</name>
<evidence type="ECO:0000256" key="1">
    <source>
        <dbReference type="SAM" id="MobiDB-lite"/>
    </source>
</evidence>
<accession>A0A1D8U140</accession>
<dbReference type="SUPFAM" id="SSF52540">
    <property type="entry name" value="P-loop containing nucleoside triphosphate hydrolases"/>
    <property type="match status" value="1"/>
</dbReference>
<dbReference type="EMBL" id="CP017599">
    <property type="protein sequence ID" value="AOX03406.1"/>
    <property type="molecule type" value="Genomic_DNA"/>
</dbReference>
<dbReference type="Proteomes" id="UP000177870">
    <property type="component" value="Chromosome"/>
</dbReference>
<dbReference type="AlphaFoldDB" id="A0A1D8U140"/>
<sequence length="640" mass="71539">MSNKALQTLQFIFQDRPDVLRLFDFREVDLSGRVDEEWLKKQSEKELFPKPVNFYATGRTGAGKTTLAVTLIDPEKKLANTINDVNNDEVFESSGKTDCTWMVVFFKMRSNLWYFDLPGAGGCSDTYENINRAALMLPQIDDEDEELIPIDKFELWNCSDYPTTKKVVKEDIAVEQWQSPENQENCKPDIILYVVAPHTQFVKPDRKYLKALLRKQKKQTDKNKVIFALNIHFTDDGTRITSQASVEDATQQITKIFKEFYPNESVPIVEIDCKQGTGINQITKLMLTMLPDNKIGNFKQVLPDQLKEFAIQERSCRYRKALIQIASRLATRKVDEKQGNQDLLNEAYMAVADYGIRVFQEEDATLEAAKELNDTIVQLAQEAKISREEAQTILVDRIVYNDQEVEKSEYVPDFQDVEVEKQVIEYEQSQESRQKPVDGEGSPGGMAGGPDLGGMAGGIDLGQLAGASAAAFSEMASGTMAAIGAGLATGGLAFLPVLGASMFGASGMGGKKKKKQVPVSEDVIKPVVKTITTTENKFMGMKEVKKKVLEKVPEVIQQEQEIGKKYLQGGYPVVENLLSIGLGIESANGKQKLETDFQEIVEVGRQETQAILLPYKEAINSFAVSENEEEISQILERILI</sequence>
<evidence type="ECO:0008006" key="5">
    <source>
        <dbReference type="Google" id="ProtNLM"/>
    </source>
</evidence>
<keyword evidence="2" id="KW-0472">Membrane</keyword>
<keyword evidence="2" id="KW-0812">Transmembrane</keyword>
<evidence type="ECO:0000313" key="4">
    <source>
        <dbReference type="Proteomes" id="UP000177870"/>
    </source>
</evidence>
<feature type="compositionally biased region" description="Basic and acidic residues" evidence="1">
    <location>
        <begin position="426"/>
        <end position="438"/>
    </location>
</feature>
<dbReference type="Gene3D" id="3.40.50.300">
    <property type="entry name" value="P-loop containing nucleotide triphosphate hydrolases"/>
    <property type="match status" value="1"/>
</dbReference>
<dbReference type="KEGG" id="mpro:BJP34_31730"/>
<protein>
    <recommendedName>
        <fullName evidence="5">G domain-containing protein</fullName>
    </recommendedName>
</protein>
<dbReference type="InterPro" id="IPR027417">
    <property type="entry name" value="P-loop_NTPase"/>
</dbReference>